<accession>A0A6M6BN91</accession>
<dbReference type="GO" id="GO:0016747">
    <property type="term" value="F:acyltransferase activity, transferring groups other than amino-acyl groups"/>
    <property type="evidence" value="ECO:0007669"/>
    <property type="project" value="InterPro"/>
</dbReference>
<protein>
    <submittedName>
        <fullName evidence="2">GNAT family N-acetyltransferase</fullName>
    </submittedName>
</protein>
<evidence type="ECO:0000259" key="1">
    <source>
        <dbReference type="PROSITE" id="PS51186"/>
    </source>
</evidence>
<reference evidence="2 3" key="1">
    <citation type="submission" date="2020-05" db="EMBL/GenBank/DDBJ databases">
        <title>Complete genome sequence of Hymenobacter sp. TS19 in Coasted Sand Dune.</title>
        <authorList>
            <person name="Lee J.-H."/>
            <person name="Jung J.-H."/>
            <person name="Jeong S."/>
            <person name="Zhao L."/>
            <person name="Kim M.-K."/>
            <person name="Seo H.-S."/>
            <person name="Lim S."/>
        </authorList>
    </citation>
    <scope>NUCLEOTIDE SEQUENCE [LARGE SCALE GENOMIC DNA]</scope>
    <source>
        <strain evidence="2 3">TS19</strain>
    </source>
</reference>
<dbReference type="PANTHER" id="PTHR43328:SF1">
    <property type="entry name" value="N-ACETYLTRANSFERASE DOMAIN-CONTAINING PROTEIN"/>
    <property type="match status" value="1"/>
</dbReference>
<evidence type="ECO:0000313" key="3">
    <source>
        <dbReference type="Proteomes" id="UP000501623"/>
    </source>
</evidence>
<dbReference type="PROSITE" id="PS51186">
    <property type="entry name" value="GNAT"/>
    <property type="match status" value="1"/>
</dbReference>
<dbReference type="SUPFAM" id="SSF55729">
    <property type="entry name" value="Acyl-CoA N-acyltransferases (Nat)"/>
    <property type="match status" value="1"/>
</dbReference>
<name>A0A6M6BN91_9BACT</name>
<keyword evidence="2" id="KW-0808">Transferase</keyword>
<dbReference type="EMBL" id="CP053538">
    <property type="protein sequence ID" value="QJX49328.1"/>
    <property type="molecule type" value="Genomic_DNA"/>
</dbReference>
<dbReference type="KEGG" id="hts:HMJ29_18640"/>
<evidence type="ECO:0000313" key="2">
    <source>
        <dbReference type="EMBL" id="QJX49328.1"/>
    </source>
</evidence>
<feature type="domain" description="N-acetyltransferase" evidence="1">
    <location>
        <begin position="5"/>
        <end position="159"/>
    </location>
</feature>
<proteinExistence type="predicted"/>
<dbReference type="Proteomes" id="UP000501623">
    <property type="component" value="Chromosome"/>
</dbReference>
<gene>
    <name evidence="2" type="ORF">HMJ29_18640</name>
</gene>
<sequence length="159" mass="18224">MQNQVQLRQTKQADLEQLFYFQLDEEAGYLAAFMPANHTNKEAYLEKYTRFLHAPTINMQTIMVGETIVGSIAKFILEGDAEITYWLDRRFWGKGIATSALRNFLAVEGTRPIRGRVAFDNVSSQKVLENCGFVKISTDKGFANARQTEIVEFIYQLKQ</sequence>
<keyword evidence="3" id="KW-1185">Reference proteome</keyword>
<dbReference type="Pfam" id="PF13302">
    <property type="entry name" value="Acetyltransf_3"/>
    <property type="match status" value="1"/>
</dbReference>
<dbReference type="AlphaFoldDB" id="A0A6M6BN91"/>
<organism evidence="2 3">
    <name type="scientific">Hymenobacter taeanensis</name>
    <dbReference type="NCBI Taxonomy" id="2735321"/>
    <lineage>
        <taxon>Bacteria</taxon>
        <taxon>Pseudomonadati</taxon>
        <taxon>Bacteroidota</taxon>
        <taxon>Cytophagia</taxon>
        <taxon>Cytophagales</taxon>
        <taxon>Hymenobacteraceae</taxon>
        <taxon>Hymenobacter</taxon>
    </lineage>
</organism>
<dbReference type="Gene3D" id="3.40.630.30">
    <property type="match status" value="1"/>
</dbReference>
<dbReference type="InterPro" id="IPR016181">
    <property type="entry name" value="Acyl_CoA_acyltransferase"/>
</dbReference>
<dbReference type="InterPro" id="IPR000182">
    <property type="entry name" value="GNAT_dom"/>
</dbReference>
<dbReference type="PANTHER" id="PTHR43328">
    <property type="entry name" value="ACETYLTRANSFERASE-RELATED"/>
    <property type="match status" value="1"/>
</dbReference>